<dbReference type="EMBL" id="BAABBX010000006">
    <property type="protein sequence ID" value="GAA4186488.1"/>
    <property type="molecule type" value="Genomic_DNA"/>
</dbReference>
<feature type="domain" description="Glycosyltransferase subfamily 4-like N-terminal" evidence="5">
    <location>
        <begin position="29"/>
        <end position="183"/>
    </location>
</feature>
<reference evidence="7" key="1">
    <citation type="journal article" date="2019" name="Int. J. Syst. Evol. Microbiol.">
        <title>The Global Catalogue of Microorganisms (GCM) 10K type strain sequencing project: providing services to taxonomists for standard genome sequencing and annotation.</title>
        <authorList>
            <consortium name="The Broad Institute Genomics Platform"/>
            <consortium name="The Broad Institute Genome Sequencing Center for Infectious Disease"/>
            <person name="Wu L."/>
            <person name="Ma J."/>
        </authorList>
    </citation>
    <scope>NUCLEOTIDE SEQUENCE [LARGE SCALE GENOMIC DNA]</scope>
    <source>
        <strain evidence="7">JCM 17593</strain>
    </source>
</reference>
<protein>
    <recommendedName>
        <fullName evidence="1">D-inositol 3-phosphate glycosyltransferase</fullName>
    </recommendedName>
</protein>
<sequence length="379" mass="40822">MTGLIAHEWIERTGGSENVFEAIAALYPDADLITSWNNAPERFPDRRVRELWLARSPLRDRKAASVPALAAAWRTAVPRDEPYDWVIASSHMFAHQIRPRGRSAGVPKLAYVHTPARYVWAHELDRRGSGALARAAAGILRPIDRRRAGELTAVAANSAYVRDRIRRSWGLDAAVLHPPVDVETIQGVADWRERLSPAETAIVEALPERFVLGASRLIPYKRLDLVVAAAARAGLPAVIAGSGPEREALAAQAAAQREPVVFVDAPSTALLYALYQLAAVYVFPAVEDFGIMPIEAIAAGTPVVAIAEGGSLETVRSGVTGAHFRDPAPEAVADAIAAALALPPFDATAEAARFSRARFAEAFTAWAAPHLPETQRAAR</sequence>
<name>A0ABP8AML7_9MICO</name>
<accession>A0ABP8AML7</accession>
<evidence type="ECO:0000313" key="7">
    <source>
        <dbReference type="Proteomes" id="UP001500213"/>
    </source>
</evidence>
<dbReference type="SUPFAM" id="SSF53756">
    <property type="entry name" value="UDP-Glycosyltransferase/glycogen phosphorylase"/>
    <property type="match status" value="1"/>
</dbReference>
<evidence type="ECO:0000313" key="6">
    <source>
        <dbReference type="EMBL" id="GAA4186488.1"/>
    </source>
</evidence>
<dbReference type="Pfam" id="PF00534">
    <property type="entry name" value="Glycos_transf_1"/>
    <property type="match status" value="1"/>
</dbReference>
<comment type="caution">
    <text evidence="6">The sequence shown here is derived from an EMBL/GenBank/DDBJ whole genome shotgun (WGS) entry which is preliminary data.</text>
</comment>
<dbReference type="InterPro" id="IPR001296">
    <property type="entry name" value="Glyco_trans_1"/>
</dbReference>
<evidence type="ECO:0000256" key="2">
    <source>
        <dbReference type="ARBA" id="ARBA00022676"/>
    </source>
</evidence>
<dbReference type="PANTHER" id="PTHR45947:SF3">
    <property type="entry name" value="SULFOQUINOVOSYL TRANSFERASE SQD2"/>
    <property type="match status" value="1"/>
</dbReference>
<evidence type="ECO:0000259" key="4">
    <source>
        <dbReference type="Pfam" id="PF00534"/>
    </source>
</evidence>
<evidence type="ECO:0000256" key="3">
    <source>
        <dbReference type="ARBA" id="ARBA00022679"/>
    </source>
</evidence>
<dbReference type="InterPro" id="IPR028098">
    <property type="entry name" value="Glyco_trans_4-like_N"/>
</dbReference>
<keyword evidence="3" id="KW-0808">Transferase</keyword>
<dbReference type="Proteomes" id="UP001500213">
    <property type="component" value="Unassembled WGS sequence"/>
</dbReference>
<evidence type="ECO:0000259" key="5">
    <source>
        <dbReference type="Pfam" id="PF13439"/>
    </source>
</evidence>
<dbReference type="InterPro" id="IPR050194">
    <property type="entry name" value="Glycosyltransferase_grp1"/>
</dbReference>
<proteinExistence type="predicted"/>
<feature type="domain" description="Glycosyl transferase family 1" evidence="4">
    <location>
        <begin position="207"/>
        <end position="344"/>
    </location>
</feature>
<organism evidence="6 7">
    <name type="scientific">Gryllotalpicola kribbensis</name>
    <dbReference type="NCBI Taxonomy" id="993084"/>
    <lineage>
        <taxon>Bacteria</taxon>
        <taxon>Bacillati</taxon>
        <taxon>Actinomycetota</taxon>
        <taxon>Actinomycetes</taxon>
        <taxon>Micrococcales</taxon>
        <taxon>Microbacteriaceae</taxon>
        <taxon>Gryllotalpicola</taxon>
    </lineage>
</organism>
<dbReference type="RefSeq" id="WP_344774489.1">
    <property type="nucleotide sequence ID" value="NZ_BAABBX010000006.1"/>
</dbReference>
<dbReference type="Pfam" id="PF13439">
    <property type="entry name" value="Glyco_transf_4"/>
    <property type="match status" value="1"/>
</dbReference>
<keyword evidence="7" id="KW-1185">Reference proteome</keyword>
<dbReference type="Gene3D" id="3.40.50.2000">
    <property type="entry name" value="Glycogen Phosphorylase B"/>
    <property type="match status" value="2"/>
</dbReference>
<evidence type="ECO:0000256" key="1">
    <source>
        <dbReference type="ARBA" id="ARBA00021292"/>
    </source>
</evidence>
<gene>
    <name evidence="6" type="ORF">GCM10022288_10150</name>
</gene>
<keyword evidence="2" id="KW-0328">Glycosyltransferase</keyword>
<dbReference type="PANTHER" id="PTHR45947">
    <property type="entry name" value="SULFOQUINOVOSYL TRANSFERASE SQD2"/>
    <property type="match status" value="1"/>
</dbReference>